<dbReference type="AlphaFoldDB" id="Q2GRF8"/>
<dbReference type="eggNOG" id="ENOG502RJ1Y">
    <property type="taxonomic scope" value="Eukaryota"/>
</dbReference>
<evidence type="ECO:0000256" key="2">
    <source>
        <dbReference type="SAM" id="Phobius"/>
    </source>
</evidence>
<evidence type="ECO:0000256" key="1">
    <source>
        <dbReference type="SAM" id="MobiDB-lite"/>
    </source>
</evidence>
<keyword evidence="2" id="KW-1133">Transmembrane helix</keyword>
<reference evidence="4" key="1">
    <citation type="journal article" date="2015" name="Genome Announc.">
        <title>Draft genome sequence of the cellulolytic fungus Chaetomium globosum.</title>
        <authorList>
            <person name="Cuomo C.A."/>
            <person name="Untereiner W.A."/>
            <person name="Ma L.-J."/>
            <person name="Grabherr M."/>
            <person name="Birren B.W."/>
        </authorList>
    </citation>
    <scope>NUCLEOTIDE SEQUENCE [LARGE SCALE GENOMIC DNA]</scope>
    <source>
        <strain evidence="4">ATCC 6205 / CBS 148.51 / DSM 1962 / NBRC 6347 / NRRL 1970</strain>
    </source>
</reference>
<keyword evidence="2" id="KW-0472">Membrane</keyword>
<keyword evidence="2" id="KW-0812">Transmembrane</keyword>
<feature type="compositionally biased region" description="Basic and acidic residues" evidence="1">
    <location>
        <begin position="39"/>
        <end position="54"/>
    </location>
</feature>
<organism evidence="3 4">
    <name type="scientific">Chaetomium globosum (strain ATCC 6205 / CBS 148.51 / DSM 1962 / NBRC 6347 / NRRL 1970)</name>
    <name type="common">Soil fungus</name>
    <dbReference type="NCBI Taxonomy" id="306901"/>
    <lineage>
        <taxon>Eukaryota</taxon>
        <taxon>Fungi</taxon>
        <taxon>Dikarya</taxon>
        <taxon>Ascomycota</taxon>
        <taxon>Pezizomycotina</taxon>
        <taxon>Sordariomycetes</taxon>
        <taxon>Sordariomycetidae</taxon>
        <taxon>Sordariales</taxon>
        <taxon>Chaetomiaceae</taxon>
        <taxon>Chaetomium</taxon>
    </lineage>
</organism>
<dbReference type="HOGENOM" id="CLU_2320114_0_0_1"/>
<gene>
    <name evidence="3" type="ORF">CHGG_09446</name>
</gene>
<dbReference type="OrthoDB" id="4580930at2759"/>
<proteinExistence type="predicted"/>
<dbReference type="GeneID" id="4395551"/>
<accession>Q2GRF8</accession>
<feature type="region of interest" description="Disordered" evidence="1">
    <location>
        <begin position="29"/>
        <end position="58"/>
    </location>
</feature>
<feature type="transmembrane region" description="Helical" evidence="2">
    <location>
        <begin position="63"/>
        <end position="82"/>
    </location>
</feature>
<dbReference type="Proteomes" id="UP000001056">
    <property type="component" value="Unassembled WGS sequence"/>
</dbReference>
<keyword evidence="4" id="KW-1185">Reference proteome</keyword>
<name>Q2GRF8_CHAGB</name>
<protein>
    <submittedName>
        <fullName evidence="3">Uncharacterized protein</fullName>
    </submittedName>
</protein>
<dbReference type="InParanoid" id="Q2GRF8"/>
<sequence length="99" mass="10489">MRVSTAPLFRTSLRPAFGQAHCIRPIQSRLATTSSGAGPEREVGHKGTAKEYNKDGTNPNKNVMYAGLAALGLGGVYAMFMARPEKVGEKAKANSPAAR</sequence>
<dbReference type="VEuPathDB" id="FungiDB:CHGG_09446"/>
<dbReference type="EMBL" id="CH408034">
    <property type="protein sequence ID" value="EAQ85432.1"/>
    <property type="molecule type" value="Genomic_DNA"/>
</dbReference>
<dbReference type="RefSeq" id="XP_001227373.1">
    <property type="nucleotide sequence ID" value="XM_001227372.1"/>
</dbReference>
<evidence type="ECO:0000313" key="4">
    <source>
        <dbReference type="Proteomes" id="UP000001056"/>
    </source>
</evidence>
<evidence type="ECO:0000313" key="3">
    <source>
        <dbReference type="EMBL" id="EAQ85432.1"/>
    </source>
</evidence>